<proteinExistence type="predicted"/>
<dbReference type="EMBL" id="JACCFH010000001">
    <property type="protein sequence ID" value="NYG33961.1"/>
    <property type="molecule type" value="Genomic_DNA"/>
</dbReference>
<dbReference type="AlphaFoldDB" id="A0A7Y9R0A9"/>
<keyword evidence="5 12" id="KW-0418">Kinase</keyword>
<dbReference type="CDD" id="cd00156">
    <property type="entry name" value="REC"/>
    <property type="match status" value="1"/>
</dbReference>
<dbReference type="SUPFAM" id="SSF47384">
    <property type="entry name" value="Homodimeric domain of signal transducing histidine kinase"/>
    <property type="match status" value="1"/>
</dbReference>
<dbReference type="InterPro" id="IPR001789">
    <property type="entry name" value="Sig_transdc_resp-reg_receiver"/>
</dbReference>
<reference evidence="12 13" key="1">
    <citation type="submission" date="2020-07" db="EMBL/GenBank/DDBJ databases">
        <title>Genomic Encyclopedia of Archaeal and Bacterial Type Strains, Phase II (KMG-II): from individual species to whole genera.</title>
        <authorList>
            <person name="Goeker M."/>
        </authorList>
    </citation>
    <scope>NUCLEOTIDE SEQUENCE [LARGE SCALE GENOMIC DNA]</scope>
    <source>
        <strain evidence="12 13">DSM 21226</strain>
    </source>
</reference>
<dbReference type="PANTHER" id="PTHR43047">
    <property type="entry name" value="TWO-COMPONENT HISTIDINE PROTEIN KINASE"/>
    <property type="match status" value="1"/>
</dbReference>
<dbReference type="SMART" id="SM00448">
    <property type="entry name" value="REC"/>
    <property type="match status" value="1"/>
</dbReference>
<feature type="transmembrane region" description="Helical" evidence="8">
    <location>
        <begin position="303"/>
        <end position="324"/>
    </location>
</feature>
<dbReference type="Gene3D" id="3.40.50.2300">
    <property type="match status" value="1"/>
</dbReference>
<evidence type="ECO:0000313" key="13">
    <source>
        <dbReference type="Proteomes" id="UP000518288"/>
    </source>
</evidence>
<dbReference type="Gene3D" id="1.10.287.130">
    <property type="match status" value="1"/>
</dbReference>
<dbReference type="Pfam" id="PF00072">
    <property type="entry name" value="Response_reg"/>
    <property type="match status" value="1"/>
</dbReference>
<name>A0A7Y9R0A9_9BURK</name>
<dbReference type="EC" id="2.7.13.3" evidence="2"/>
<keyword evidence="9" id="KW-0732">Signal</keyword>
<dbReference type="SUPFAM" id="SSF55874">
    <property type="entry name" value="ATPase domain of HSP90 chaperone/DNA topoisomerase II/histidine kinase"/>
    <property type="match status" value="1"/>
</dbReference>
<dbReference type="Pfam" id="PF00512">
    <property type="entry name" value="HisKA"/>
    <property type="match status" value="1"/>
</dbReference>
<evidence type="ECO:0000256" key="3">
    <source>
        <dbReference type="ARBA" id="ARBA00022553"/>
    </source>
</evidence>
<evidence type="ECO:0000259" key="11">
    <source>
        <dbReference type="PROSITE" id="PS50110"/>
    </source>
</evidence>
<comment type="caution">
    <text evidence="12">The sequence shown here is derived from an EMBL/GenBank/DDBJ whole genome shotgun (WGS) entry which is preliminary data.</text>
</comment>
<feature type="transmembrane region" description="Helical" evidence="8">
    <location>
        <begin position="218"/>
        <end position="237"/>
    </location>
</feature>
<dbReference type="InterPro" id="IPR036097">
    <property type="entry name" value="HisK_dim/P_sf"/>
</dbReference>
<keyword evidence="13" id="KW-1185">Reference proteome</keyword>
<dbReference type="Pfam" id="PF02518">
    <property type="entry name" value="HATPase_c"/>
    <property type="match status" value="1"/>
</dbReference>
<dbReference type="CDD" id="cd00082">
    <property type="entry name" value="HisKA"/>
    <property type="match status" value="1"/>
</dbReference>
<sequence>MNHTAARLFATLLHLLALCGLLGSLAPGTVRAKDADTPGDGHGAAVIEVKEAVFAQDLRVAPMPVPLPDTWSARALDNTGIGHYRARIALRTAPTEMWALCMLRLSDVHEIRLNGWLVSGSALDRLDPVTAGGYPTLQWISLPPHLLRVGVNHLELSVAHSSRGGLSTIVVGPAAAMADHHLTGLRLSVMLPTWLNVAGAALAVVMLLIWWRRRSERLLGSFGALWVLIAASNIAHYNIATAASPLLVAAFFALQLLASATLCRTAMVLSGRPHPVALGILQISTAVLLAMAAYGWFTDSLEAVRAGSYPMMFTGMVLAMVPLWQETRRLPLPLPLRCALVAAVAVSMLAALHDYVYWRGLTSVMDTFWLPYALPVSLSIVGGVLIKRLVGALHQVEQLNADLERRVVERTQALQQANQAKTRFLTAASHDLRQPVVTIGLLIDLLREQVPIALRPMTDRVNEAVSSMEDLLKGLLDLSRLEAGTVRPRPQTVALQALFDAIATHEGETARRKGITLRFRPTRGAVVSDPVMLEQILRNLVSNAVRYTETGGVLVAARRRSETLHIEVWDTGLGIPEALQQTIFEEFVQIAGQRGARPVARHSDGSGDGSRGLGLGLSIVQRSAALLGHRLHLRSRLDRGSCFSVVVPRTPTPPKVPLGPESDPSPLRGLRLTVVEDEPAVQAAMRARLEAWGATVRTHDGLTPLRHHLAHLPRGHVGIDLLITDHRLRGATGVDVIRTVRHYGGPVPVLVVTGDTAPDDLALLAASGLQVLHKPFRADALLAAIMQALH</sequence>
<feature type="coiled-coil region" evidence="7">
    <location>
        <begin position="386"/>
        <end position="420"/>
    </location>
</feature>
<evidence type="ECO:0000256" key="1">
    <source>
        <dbReference type="ARBA" id="ARBA00000085"/>
    </source>
</evidence>
<evidence type="ECO:0000313" key="12">
    <source>
        <dbReference type="EMBL" id="NYG33961.1"/>
    </source>
</evidence>
<organism evidence="12 13">
    <name type="scientific">Sphaerotilus montanus</name>
    <dbReference type="NCBI Taxonomy" id="522889"/>
    <lineage>
        <taxon>Bacteria</taxon>
        <taxon>Pseudomonadati</taxon>
        <taxon>Pseudomonadota</taxon>
        <taxon>Betaproteobacteria</taxon>
        <taxon>Burkholderiales</taxon>
        <taxon>Sphaerotilaceae</taxon>
        <taxon>Sphaerotilus</taxon>
    </lineage>
</organism>
<evidence type="ECO:0000256" key="2">
    <source>
        <dbReference type="ARBA" id="ARBA00012438"/>
    </source>
</evidence>
<feature type="transmembrane region" description="Helical" evidence="8">
    <location>
        <begin position="336"/>
        <end position="356"/>
    </location>
</feature>
<evidence type="ECO:0000256" key="4">
    <source>
        <dbReference type="ARBA" id="ARBA00022679"/>
    </source>
</evidence>
<dbReference type="GO" id="GO:0000155">
    <property type="term" value="F:phosphorelay sensor kinase activity"/>
    <property type="evidence" value="ECO:0007669"/>
    <property type="project" value="InterPro"/>
</dbReference>
<evidence type="ECO:0000256" key="6">
    <source>
        <dbReference type="PROSITE-ProRule" id="PRU00169"/>
    </source>
</evidence>
<dbReference type="Gene3D" id="3.30.565.10">
    <property type="entry name" value="Histidine kinase-like ATPase, C-terminal domain"/>
    <property type="match status" value="1"/>
</dbReference>
<feature type="modified residue" description="4-aspartylphosphate" evidence="6">
    <location>
        <position position="725"/>
    </location>
</feature>
<evidence type="ECO:0000256" key="5">
    <source>
        <dbReference type="ARBA" id="ARBA00022777"/>
    </source>
</evidence>
<dbReference type="InterPro" id="IPR036890">
    <property type="entry name" value="HATPase_C_sf"/>
</dbReference>
<gene>
    <name evidence="12" type="ORF">BDD16_002947</name>
</gene>
<dbReference type="InterPro" id="IPR004358">
    <property type="entry name" value="Sig_transdc_His_kin-like_C"/>
</dbReference>
<evidence type="ECO:0000256" key="7">
    <source>
        <dbReference type="SAM" id="Coils"/>
    </source>
</evidence>
<dbReference type="SMART" id="SM00387">
    <property type="entry name" value="HATPase_c"/>
    <property type="match status" value="1"/>
</dbReference>
<accession>A0A7Y9R0A9</accession>
<feature type="transmembrane region" description="Helical" evidence="8">
    <location>
        <begin position="243"/>
        <end position="263"/>
    </location>
</feature>
<dbReference type="PANTHER" id="PTHR43047:SF9">
    <property type="entry name" value="HISTIDINE KINASE"/>
    <property type="match status" value="1"/>
</dbReference>
<dbReference type="InterPro" id="IPR011006">
    <property type="entry name" value="CheY-like_superfamily"/>
</dbReference>
<dbReference type="PROSITE" id="PS50109">
    <property type="entry name" value="HIS_KIN"/>
    <property type="match status" value="1"/>
</dbReference>
<keyword evidence="4" id="KW-0808">Transferase</keyword>
<dbReference type="PROSITE" id="PS50110">
    <property type="entry name" value="RESPONSE_REGULATORY"/>
    <property type="match status" value="1"/>
</dbReference>
<feature type="domain" description="Histidine kinase" evidence="10">
    <location>
        <begin position="427"/>
        <end position="651"/>
    </location>
</feature>
<dbReference type="GO" id="GO:0009927">
    <property type="term" value="F:histidine phosphotransfer kinase activity"/>
    <property type="evidence" value="ECO:0007669"/>
    <property type="project" value="TreeGrafter"/>
</dbReference>
<evidence type="ECO:0000256" key="9">
    <source>
        <dbReference type="SAM" id="SignalP"/>
    </source>
</evidence>
<feature type="chain" id="PRO_5031471199" description="histidine kinase" evidence="9">
    <location>
        <begin position="33"/>
        <end position="790"/>
    </location>
</feature>
<dbReference type="InterPro" id="IPR003594">
    <property type="entry name" value="HATPase_dom"/>
</dbReference>
<dbReference type="SUPFAM" id="SSF52172">
    <property type="entry name" value="CheY-like"/>
    <property type="match status" value="1"/>
</dbReference>
<keyword evidence="7" id="KW-0175">Coiled coil</keyword>
<keyword evidence="8" id="KW-1133">Transmembrane helix</keyword>
<dbReference type="SMART" id="SM00388">
    <property type="entry name" value="HisKA"/>
    <property type="match status" value="1"/>
</dbReference>
<dbReference type="Proteomes" id="UP000518288">
    <property type="component" value="Unassembled WGS sequence"/>
</dbReference>
<evidence type="ECO:0000259" key="10">
    <source>
        <dbReference type="PROSITE" id="PS50109"/>
    </source>
</evidence>
<feature type="transmembrane region" description="Helical" evidence="8">
    <location>
        <begin position="193"/>
        <end position="211"/>
    </location>
</feature>
<evidence type="ECO:0000256" key="8">
    <source>
        <dbReference type="SAM" id="Phobius"/>
    </source>
</evidence>
<dbReference type="RefSeq" id="WP_179634662.1">
    <property type="nucleotide sequence ID" value="NZ_JACCFH010000001.1"/>
</dbReference>
<feature type="signal peptide" evidence="9">
    <location>
        <begin position="1"/>
        <end position="32"/>
    </location>
</feature>
<dbReference type="InterPro" id="IPR003661">
    <property type="entry name" value="HisK_dim/P_dom"/>
</dbReference>
<feature type="domain" description="Response regulatory" evidence="11">
    <location>
        <begin position="671"/>
        <end position="789"/>
    </location>
</feature>
<protein>
    <recommendedName>
        <fullName evidence="2">histidine kinase</fullName>
        <ecNumber evidence="2">2.7.13.3</ecNumber>
    </recommendedName>
</protein>
<keyword evidence="8" id="KW-0472">Membrane</keyword>
<dbReference type="GO" id="GO:0005886">
    <property type="term" value="C:plasma membrane"/>
    <property type="evidence" value="ECO:0007669"/>
    <property type="project" value="TreeGrafter"/>
</dbReference>
<comment type="catalytic activity">
    <reaction evidence="1">
        <text>ATP + protein L-histidine = ADP + protein N-phospho-L-histidine.</text>
        <dbReference type="EC" id="2.7.13.3"/>
    </reaction>
</comment>
<feature type="transmembrane region" description="Helical" evidence="8">
    <location>
        <begin position="275"/>
        <end position="297"/>
    </location>
</feature>
<dbReference type="InterPro" id="IPR005467">
    <property type="entry name" value="His_kinase_dom"/>
</dbReference>
<keyword evidence="3 6" id="KW-0597">Phosphoprotein</keyword>
<keyword evidence="8" id="KW-0812">Transmembrane</keyword>
<dbReference type="PRINTS" id="PR00344">
    <property type="entry name" value="BCTRLSENSOR"/>
</dbReference>